<dbReference type="AlphaFoldDB" id="A0A7G9YT82"/>
<reference evidence="1" key="1">
    <citation type="submission" date="2020-06" db="EMBL/GenBank/DDBJ databases">
        <title>Unique genomic features of the anaerobic methanotrophic archaea.</title>
        <authorList>
            <person name="Chadwick G.L."/>
            <person name="Skennerton C.T."/>
            <person name="Laso-Perez R."/>
            <person name="Leu A.O."/>
            <person name="Speth D.R."/>
            <person name="Yu H."/>
            <person name="Morgan-Lang C."/>
            <person name="Hatzenpichler R."/>
            <person name="Goudeau D."/>
            <person name="Malmstrom R."/>
            <person name="Brazelton W.J."/>
            <person name="Woyke T."/>
            <person name="Hallam S.J."/>
            <person name="Tyson G.W."/>
            <person name="Wegener G."/>
            <person name="Boetius A."/>
            <person name="Orphan V."/>
        </authorList>
    </citation>
    <scope>NUCLEOTIDE SEQUENCE</scope>
</reference>
<proteinExistence type="predicted"/>
<name>A0A7G9YT82_9EURY</name>
<accession>A0A7G9YT82</accession>
<protein>
    <recommendedName>
        <fullName evidence="2">Four helix bundle protein</fullName>
    </recommendedName>
</protein>
<organism evidence="1">
    <name type="scientific">Candidatus Methanophagaceae archaeon ANME-1 ERB6</name>
    <dbReference type="NCBI Taxonomy" id="2759912"/>
    <lineage>
        <taxon>Archaea</taxon>
        <taxon>Methanobacteriati</taxon>
        <taxon>Methanobacteriota</taxon>
        <taxon>Stenosarchaea group</taxon>
        <taxon>Methanomicrobia</taxon>
        <taxon>Candidatus Methanophagales</taxon>
        <taxon>Candidatus Methanophagaceae</taxon>
    </lineage>
</organism>
<dbReference type="SUPFAM" id="SSF158446">
    <property type="entry name" value="IVS-encoded protein-like"/>
    <property type="match status" value="1"/>
</dbReference>
<dbReference type="InterPro" id="IPR036583">
    <property type="entry name" value="23S_rRNA_IVS_sf"/>
</dbReference>
<sequence>MEKEGLTMKNFKELKVWQKEIELVVKVYTITTTFPEEEKYSNYSKSCGFQAIKCKMQNAN</sequence>
<gene>
    <name evidence="1" type="ORF">BAILMKME_00013</name>
</gene>
<dbReference type="EMBL" id="MT631463">
    <property type="protein sequence ID" value="QNO51216.1"/>
    <property type="molecule type" value="Genomic_DNA"/>
</dbReference>
<dbReference type="Gene3D" id="1.20.1440.60">
    <property type="entry name" value="23S rRNA-intervening sequence"/>
    <property type="match status" value="1"/>
</dbReference>
<evidence type="ECO:0008006" key="2">
    <source>
        <dbReference type="Google" id="ProtNLM"/>
    </source>
</evidence>
<evidence type="ECO:0000313" key="1">
    <source>
        <dbReference type="EMBL" id="QNO51216.1"/>
    </source>
</evidence>